<protein>
    <submittedName>
        <fullName evidence="2">Zinc-binding metallopeptidase</fullName>
    </submittedName>
</protein>
<dbReference type="Pfam" id="PF15887">
    <property type="entry name" value="Peptidase_Mx"/>
    <property type="match status" value="1"/>
</dbReference>
<sequence>MKTFQCQCGNSIFFRNSRCASCDRLLGYAPGLHTMTALEPGTDGCWQVPDAGRVRGATFRRCRNYSDHDVCNWLTPADQPEHFCFACRLNRVTPNLSHPRHPALWYRLETAKRHMLYTLLDLALPVIGRDQDPQYGLAFDFLSDRDTDSEFTEPLIGADPVSTGHLNGIITINLAEADEVARARMQAQMGENYRTLLGHFRHEIGHYYWSLLIERGGRLAEFRELFGDERADYAQSLQRHYHDGAPTDWSRHAITAYATAHPWEDWAESWAHYMHMTDTLDTALQFQFVPPRPWRERLEEFDTMMHAWTRLATGMNAINRSMGLADAYPFVLQEGPARDKLAFIHDVIRAATGNRATMQAPRHRSA</sequence>
<dbReference type="Gene3D" id="3.40.390.70">
    <property type="match status" value="1"/>
</dbReference>
<gene>
    <name evidence="2" type="ORF">RM531_06050</name>
</gene>
<comment type="caution">
    <text evidence="2">The sequence shown here is derived from an EMBL/GenBank/DDBJ whole genome shotgun (WGS) entry which is preliminary data.</text>
</comment>
<accession>A0ABU3B9U3</accession>
<keyword evidence="3" id="KW-1185">Reference proteome</keyword>
<evidence type="ECO:0000259" key="1">
    <source>
        <dbReference type="Pfam" id="PF10005"/>
    </source>
</evidence>
<evidence type="ECO:0000313" key="3">
    <source>
        <dbReference type="Proteomes" id="UP001259982"/>
    </source>
</evidence>
<feature type="domain" description="Zinc-ribbon" evidence="1">
    <location>
        <begin position="4"/>
        <end position="97"/>
    </location>
</feature>
<name>A0ABU3B9U3_9GAMM</name>
<dbReference type="InterPro" id="IPR011201">
    <property type="entry name" value="Zinc-ribbon_6_bact"/>
</dbReference>
<dbReference type="EMBL" id="JAVRHY010000004">
    <property type="protein sequence ID" value="MDT0618028.1"/>
    <property type="molecule type" value="Genomic_DNA"/>
</dbReference>
<evidence type="ECO:0000313" key="2">
    <source>
        <dbReference type="EMBL" id="MDT0618028.1"/>
    </source>
</evidence>
<dbReference type="InterPro" id="IPR031321">
    <property type="entry name" value="UCP012641"/>
</dbReference>
<reference evidence="2 3" key="1">
    <citation type="submission" date="2023-09" db="EMBL/GenBank/DDBJ databases">
        <authorList>
            <person name="Rey-Velasco X."/>
        </authorList>
    </citation>
    <scope>NUCLEOTIDE SEQUENCE [LARGE SCALE GENOMIC DNA]</scope>
    <source>
        <strain evidence="2 3">P385</strain>
    </source>
</reference>
<organism evidence="2 3">
    <name type="scientific">Spectribacter acetivorans</name>
    <dbReference type="NCBI Taxonomy" id="3075603"/>
    <lineage>
        <taxon>Bacteria</taxon>
        <taxon>Pseudomonadati</taxon>
        <taxon>Pseudomonadota</taxon>
        <taxon>Gammaproteobacteria</taxon>
        <taxon>Salinisphaerales</taxon>
        <taxon>Salinisphaeraceae</taxon>
        <taxon>Spectribacter</taxon>
    </lineage>
</organism>
<dbReference type="PIRSF" id="PIRSF012641">
    <property type="entry name" value="UCP012641"/>
    <property type="match status" value="1"/>
</dbReference>
<dbReference type="Pfam" id="PF10005">
    <property type="entry name" value="Zn_ribbon_DZR_6"/>
    <property type="match status" value="1"/>
</dbReference>
<dbReference type="Proteomes" id="UP001259982">
    <property type="component" value="Unassembled WGS sequence"/>
</dbReference>
<proteinExistence type="predicted"/>
<dbReference type="RefSeq" id="WP_311658046.1">
    <property type="nucleotide sequence ID" value="NZ_JAVRHY010000004.1"/>
</dbReference>